<dbReference type="GO" id="GO:0005737">
    <property type="term" value="C:cytoplasm"/>
    <property type="evidence" value="ECO:0007669"/>
    <property type="project" value="UniProtKB-SubCell"/>
</dbReference>
<reference evidence="15 16" key="2">
    <citation type="journal article" date="2017" name="Sci. Rep.">
        <title>Ant-infecting Ophiocordyceps genomes reveal a high diversity of potential behavioral manipulation genes and a possible major role for enterotoxins.</title>
        <authorList>
            <person name="de Bekker C."/>
            <person name="Ohm R.A."/>
            <person name="Evans H.C."/>
            <person name="Brachmann A."/>
            <person name="Hughes D.P."/>
        </authorList>
    </citation>
    <scope>NUCLEOTIDE SEQUENCE [LARGE SCALE GENOMIC DNA]</scope>
    <source>
        <strain evidence="15 16">SC16a</strain>
    </source>
</reference>
<dbReference type="GO" id="GO:0017183">
    <property type="term" value="P:protein histidyl modification to diphthamide"/>
    <property type="evidence" value="ECO:0007669"/>
    <property type="project" value="UniProtKB-UniPathway"/>
</dbReference>
<dbReference type="PROSITE" id="PS51074">
    <property type="entry name" value="DPH_MB"/>
    <property type="match status" value="1"/>
</dbReference>
<evidence type="ECO:0000256" key="6">
    <source>
        <dbReference type="ARBA" id="ARBA00021797"/>
    </source>
</evidence>
<evidence type="ECO:0000256" key="1">
    <source>
        <dbReference type="ARBA" id="ARBA00003474"/>
    </source>
</evidence>
<keyword evidence="7" id="KW-0963">Cytoplasm</keyword>
<comment type="subcellular location">
    <subcellularLocation>
        <location evidence="3">Cytoplasm</location>
    </subcellularLocation>
    <subcellularLocation>
        <location evidence="2">Nucleus</location>
    </subcellularLocation>
</comment>
<dbReference type="STRING" id="268505.A0A2A9PLK9"/>
<feature type="compositionally biased region" description="Low complexity" evidence="12">
    <location>
        <begin position="70"/>
        <end position="95"/>
    </location>
</feature>
<proteinExistence type="inferred from homology"/>
<evidence type="ECO:0000256" key="7">
    <source>
        <dbReference type="ARBA" id="ARBA00022490"/>
    </source>
</evidence>
<gene>
    <name evidence="15" type="ORF">XA68_16299</name>
</gene>
<protein>
    <recommendedName>
        <fullName evidence="6">Diphthamide biosynthesis protein 4</fullName>
    </recommendedName>
</protein>
<evidence type="ECO:0000256" key="11">
    <source>
        <dbReference type="ARBA" id="ARBA00023242"/>
    </source>
</evidence>
<evidence type="ECO:0000259" key="14">
    <source>
        <dbReference type="PROSITE" id="PS51074"/>
    </source>
</evidence>
<organism evidence="15 16">
    <name type="scientific">Ophiocordyceps unilateralis</name>
    <name type="common">Zombie-ant fungus</name>
    <name type="synonym">Torrubia unilateralis</name>
    <dbReference type="NCBI Taxonomy" id="268505"/>
    <lineage>
        <taxon>Eukaryota</taxon>
        <taxon>Fungi</taxon>
        <taxon>Dikarya</taxon>
        <taxon>Ascomycota</taxon>
        <taxon>Pezizomycotina</taxon>
        <taxon>Sordariomycetes</taxon>
        <taxon>Hypocreomycetidae</taxon>
        <taxon>Hypocreales</taxon>
        <taxon>Ophiocordycipitaceae</taxon>
        <taxon>Ophiocordyceps</taxon>
    </lineage>
</organism>
<feature type="domain" description="J" evidence="13">
    <location>
        <begin position="13"/>
        <end position="126"/>
    </location>
</feature>
<evidence type="ECO:0000256" key="8">
    <source>
        <dbReference type="ARBA" id="ARBA00022723"/>
    </source>
</evidence>
<dbReference type="UniPathway" id="UPA00559"/>
<evidence type="ECO:0000256" key="5">
    <source>
        <dbReference type="ARBA" id="ARBA00006169"/>
    </source>
</evidence>
<comment type="pathway">
    <text evidence="4">Protein modification; peptidyl-diphthamide biosynthesis.</text>
</comment>
<reference evidence="15 16" key="1">
    <citation type="journal article" date="2015" name="BMC Genomics">
        <title>Gene expression during zombie ant biting behavior reflects the complexity underlying fungal parasitic behavioral manipulation.</title>
        <authorList>
            <person name="de Bekker C."/>
            <person name="Ohm R.A."/>
            <person name="Loreto R.G."/>
            <person name="Sebastian A."/>
            <person name="Albert I."/>
            <person name="Merrow M."/>
            <person name="Brachmann A."/>
            <person name="Hughes D.P."/>
        </authorList>
    </citation>
    <scope>NUCLEOTIDE SEQUENCE [LARGE SCALE GENOMIC DNA]</scope>
    <source>
        <strain evidence="15 16">SC16a</strain>
    </source>
</reference>
<dbReference type="Gene3D" id="3.10.660.10">
    <property type="entry name" value="DPH Zinc finger"/>
    <property type="match status" value="1"/>
</dbReference>
<comment type="caution">
    <text evidence="15">The sequence shown here is derived from an EMBL/GenBank/DDBJ whole genome shotgun (WGS) entry which is preliminary data.</text>
</comment>
<dbReference type="OrthoDB" id="18529at2759"/>
<keyword evidence="10" id="KW-0408">Iron</keyword>
<evidence type="ECO:0000313" key="15">
    <source>
        <dbReference type="EMBL" id="PFH61770.1"/>
    </source>
</evidence>
<evidence type="ECO:0000256" key="2">
    <source>
        <dbReference type="ARBA" id="ARBA00004123"/>
    </source>
</evidence>
<comment type="function">
    <text evidence="1">Required for the first step of diphthamide biosynthesis, the transfer of 3-amino-3-carboxypropyl from S-adenosyl-L-methionine to a histidine residue. Diphthamide is a post-translational modification of histidine which occurs in elongation factor 2.</text>
</comment>
<dbReference type="InterPro" id="IPR036671">
    <property type="entry name" value="DPH_MB_sf"/>
</dbReference>
<dbReference type="SUPFAM" id="SSF144217">
    <property type="entry name" value="CSL zinc finger"/>
    <property type="match status" value="1"/>
</dbReference>
<keyword evidence="9" id="KW-0862">Zinc</keyword>
<dbReference type="InterPro" id="IPR001623">
    <property type="entry name" value="DnaJ_domain"/>
</dbReference>
<keyword evidence="11" id="KW-0539">Nucleus</keyword>
<dbReference type="GO" id="GO:0046872">
    <property type="term" value="F:metal ion binding"/>
    <property type="evidence" value="ECO:0007669"/>
    <property type="project" value="UniProtKB-KW"/>
</dbReference>
<dbReference type="PANTHER" id="PTHR21454">
    <property type="entry name" value="DPH3 HOMOLOG-RELATED"/>
    <property type="match status" value="1"/>
</dbReference>
<dbReference type="Gene3D" id="1.10.287.110">
    <property type="entry name" value="DnaJ domain"/>
    <property type="match status" value="1"/>
</dbReference>
<evidence type="ECO:0000313" key="16">
    <source>
        <dbReference type="Proteomes" id="UP000037136"/>
    </source>
</evidence>
<dbReference type="InterPro" id="IPR044248">
    <property type="entry name" value="DPH3/4-like"/>
</dbReference>
<dbReference type="InterPro" id="IPR036869">
    <property type="entry name" value="J_dom_sf"/>
</dbReference>
<dbReference type="PROSITE" id="PS50076">
    <property type="entry name" value="DNAJ_2"/>
    <property type="match status" value="1"/>
</dbReference>
<dbReference type="EMBL" id="LAZP02000055">
    <property type="protein sequence ID" value="PFH61770.1"/>
    <property type="molecule type" value="Genomic_DNA"/>
</dbReference>
<feature type="domain" description="DPH-type MB" evidence="14">
    <location>
        <begin position="143"/>
        <end position="205"/>
    </location>
</feature>
<dbReference type="Pfam" id="PF05207">
    <property type="entry name" value="Zn_ribbon_CSL"/>
    <property type="match status" value="1"/>
</dbReference>
<accession>A0A2A9PLK9</accession>
<keyword evidence="8" id="KW-0479">Metal-binding</keyword>
<sequence length="216" mass="23244">MATSLRNSVATISHYDVLGLSPALLDAVAQDASPLIKQAYRRALLRNHPDKTGGARQSSLVSSSSFFSSSSSSSNSSSSSSSSPRSAAAPARAIRQPPPTYTVDQISQAFAVLASPSRRAEYDVSLRLAAARPEPGPARFQTGVENVDLDDLSFDDEGDRWYRFCRCGNERGYSFDEADLADAADEGLLMVGCLDCSLWLRVHFAAVDEGEELEIT</sequence>
<dbReference type="Proteomes" id="UP000037136">
    <property type="component" value="Unassembled WGS sequence"/>
</dbReference>
<keyword evidence="16" id="KW-1185">Reference proteome</keyword>
<evidence type="ECO:0000256" key="9">
    <source>
        <dbReference type="ARBA" id="ARBA00022833"/>
    </source>
</evidence>
<evidence type="ECO:0000256" key="4">
    <source>
        <dbReference type="ARBA" id="ARBA00005156"/>
    </source>
</evidence>
<dbReference type="InterPro" id="IPR007872">
    <property type="entry name" value="DPH_MB_dom"/>
</dbReference>
<comment type="similarity">
    <text evidence="5">Belongs to the DPH4 family.</text>
</comment>
<dbReference type="GO" id="GO:0005634">
    <property type="term" value="C:nucleus"/>
    <property type="evidence" value="ECO:0007669"/>
    <property type="project" value="UniProtKB-SubCell"/>
</dbReference>
<evidence type="ECO:0000259" key="13">
    <source>
        <dbReference type="PROSITE" id="PS50076"/>
    </source>
</evidence>
<name>A0A2A9PLK9_OPHUN</name>
<evidence type="ECO:0000256" key="3">
    <source>
        <dbReference type="ARBA" id="ARBA00004496"/>
    </source>
</evidence>
<dbReference type="AlphaFoldDB" id="A0A2A9PLK9"/>
<evidence type="ECO:0000256" key="10">
    <source>
        <dbReference type="ARBA" id="ARBA00023004"/>
    </source>
</evidence>
<dbReference type="SMART" id="SM00271">
    <property type="entry name" value="DnaJ"/>
    <property type="match status" value="1"/>
</dbReference>
<dbReference type="SUPFAM" id="SSF46565">
    <property type="entry name" value="Chaperone J-domain"/>
    <property type="match status" value="1"/>
</dbReference>
<evidence type="ECO:0000256" key="12">
    <source>
        <dbReference type="SAM" id="MobiDB-lite"/>
    </source>
</evidence>
<dbReference type="PANTHER" id="PTHR21454:SF46">
    <property type="entry name" value="DIPHTHAMIDE BIOSYNTHESIS PROTEIN 4"/>
    <property type="match status" value="1"/>
</dbReference>
<dbReference type="CDD" id="cd06257">
    <property type="entry name" value="DnaJ"/>
    <property type="match status" value="1"/>
</dbReference>
<feature type="region of interest" description="Disordered" evidence="12">
    <location>
        <begin position="70"/>
        <end position="98"/>
    </location>
</feature>